<feature type="region of interest" description="Disordered" evidence="3">
    <location>
        <begin position="27"/>
        <end position="57"/>
    </location>
</feature>
<dbReference type="OrthoDB" id="10252032at2759"/>
<evidence type="ECO:0000313" key="5">
    <source>
        <dbReference type="Ensembl" id="ENSECRP00000033280.1"/>
    </source>
</evidence>
<feature type="region of interest" description="Disordered" evidence="3">
    <location>
        <begin position="442"/>
        <end position="475"/>
    </location>
</feature>
<dbReference type="GO" id="GO:0030686">
    <property type="term" value="C:90S preribosome"/>
    <property type="evidence" value="ECO:0007669"/>
    <property type="project" value="TreeGrafter"/>
</dbReference>
<dbReference type="AlphaFoldDB" id="A0A8C4TJA7"/>
<evidence type="ECO:0000259" key="4">
    <source>
        <dbReference type="Pfam" id="PF12936"/>
    </source>
</evidence>
<feature type="region of interest" description="Disordered" evidence="3">
    <location>
        <begin position="305"/>
        <end position="333"/>
    </location>
</feature>
<reference evidence="5" key="2">
    <citation type="submission" date="2025-08" db="UniProtKB">
        <authorList>
            <consortium name="Ensembl"/>
        </authorList>
    </citation>
    <scope>IDENTIFICATION</scope>
</reference>
<feature type="region of interest" description="Disordered" evidence="3">
    <location>
        <begin position="121"/>
        <end position="147"/>
    </location>
</feature>
<feature type="compositionally biased region" description="Acidic residues" evidence="3">
    <location>
        <begin position="635"/>
        <end position="646"/>
    </location>
</feature>
<gene>
    <name evidence="5" type="primary">KRI1</name>
    <name evidence="5" type="synonym">kri1</name>
</gene>
<dbReference type="PANTHER" id="PTHR14490:SF5">
    <property type="entry name" value="PROTEIN KRI1 HOMOLOG"/>
    <property type="match status" value="1"/>
</dbReference>
<feature type="compositionally biased region" description="Acidic residues" evidence="3">
    <location>
        <begin position="126"/>
        <end position="135"/>
    </location>
</feature>
<feature type="compositionally biased region" description="Basic residues" evidence="3">
    <location>
        <begin position="711"/>
        <end position="731"/>
    </location>
</feature>
<reference evidence="5" key="3">
    <citation type="submission" date="2025-09" db="UniProtKB">
        <authorList>
            <consortium name="Ensembl"/>
        </authorList>
    </citation>
    <scope>IDENTIFICATION</scope>
</reference>
<dbReference type="GeneTree" id="ENSGT00390000005605"/>
<evidence type="ECO:0000256" key="1">
    <source>
        <dbReference type="ARBA" id="ARBA00007473"/>
    </source>
</evidence>
<dbReference type="GO" id="GO:0000447">
    <property type="term" value="P:endonucleolytic cleavage in ITS1 to separate SSU-rRNA from 5.8S rRNA and LSU-rRNA from tricistronic rRNA transcript (SSU-rRNA, 5.8S rRNA, LSU-rRNA)"/>
    <property type="evidence" value="ECO:0007669"/>
    <property type="project" value="TreeGrafter"/>
</dbReference>
<evidence type="ECO:0000256" key="3">
    <source>
        <dbReference type="SAM" id="MobiDB-lite"/>
    </source>
</evidence>
<feature type="region of interest" description="Disordered" evidence="3">
    <location>
        <begin position="83"/>
        <end position="105"/>
    </location>
</feature>
<dbReference type="Pfam" id="PF05178">
    <property type="entry name" value="Kri1"/>
    <property type="match status" value="1"/>
</dbReference>
<sequence length="731" mass="86851">MPGKYELKINKKFAERYEKYRQKEELQKLKDRYGDSGDELDTSESEEEEGSEVEIDPKVERDFYRTLSLLKQKDPRIYEKDCTFYNDEELPSTSTKSSTKQKVEEQSMFLKDYERKVILEKGGKYEDEDESDDEEQQKINERAASPSYIKEQKEIKDSFRKFIEDSDEEEEVVELLTRRVKSQEEKDKEEEDYLQWLKGQEGEASADIQDMKYLRDYWNDPKLDDGEKFLRDYVLNKGYLDEENSDGEIPTYDEIVQEEVDDSEDEGELFLQKQADFERQYNFRFEEPDANVIKTYPRTIASSVRTKDVRRKLKREETKERKQKEKQQKQEELKQLKNLKRQEILTKLQKLKELTGNETVGFSEGDLEGDFDPQHHDKLMQKFFGDEFYGQDESYKPQFEEEDDLGGEWNWDNWTGNDEDYVEEETYEAYCEDPGFIMDADYDPSEHSSLSKKKKKKLKAEASLRKGKKRKSHFAEVLNQSKPTFDPKDKSFERYLDEYYQLDYEDIIDDLPCRFKYRQVIPNSFGLTTEEILGADEKELNRWCSLKKTCMFRSEREERGDLKTYQIKAKDIRKKQQILKSLNMEEEEALNVQQEGKVKVGKKRRERLKKQQEGDEADEDTEPTAMMEPVSSMGLEEEEEDKEEEGTSFLQPKKKKMKTEPSEAHPVSPTKQLKKRRAGGSKRLLPGSMLLKVGGRQFSGQRLQAYGLNPKRLRFRQLHRQKRKKQQKQKR</sequence>
<accession>A0A8C4TJA7</accession>
<feature type="domain" description="Kri1-like C-terminal" evidence="4">
    <location>
        <begin position="490"/>
        <end position="577"/>
    </location>
</feature>
<dbReference type="InterPro" id="IPR024626">
    <property type="entry name" value="Kri1-like_C"/>
</dbReference>
<dbReference type="PANTHER" id="PTHR14490">
    <property type="entry name" value="ZINC FINGER, ZZ TYPE"/>
    <property type="match status" value="1"/>
</dbReference>
<dbReference type="CTD" id="65095"/>
<dbReference type="RefSeq" id="XP_028679417.1">
    <property type="nucleotide sequence ID" value="XM_028823584.2"/>
</dbReference>
<name>A0A8C4TJA7_ERPCA</name>
<feature type="region of interest" description="Disordered" evidence="3">
    <location>
        <begin position="585"/>
        <end position="731"/>
    </location>
</feature>
<reference evidence="5" key="1">
    <citation type="submission" date="2021-06" db="EMBL/GenBank/DDBJ databases">
        <authorList>
            <consortium name="Wellcome Sanger Institute Data Sharing"/>
        </authorList>
    </citation>
    <scope>NUCLEOTIDE SEQUENCE [LARGE SCALE GENOMIC DNA]</scope>
</reference>
<evidence type="ECO:0000256" key="2">
    <source>
        <dbReference type="ARBA" id="ARBA00017294"/>
    </source>
</evidence>
<dbReference type="Proteomes" id="UP000694620">
    <property type="component" value="Chromosome 17"/>
</dbReference>
<evidence type="ECO:0000313" key="6">
    <source>
        <dbReference type="Proteomes" id="UP000694620"/>
    </source>
</evidence>
<feature type="compositionally biased region" description="Acidic residues" evidence="3">
    <location>
        <begin position="36"/>
        <end position="54"/>
    </location>
</feature>
<comment type="similarity">
    <text evidence="1">Belongs to the KRI1 family.</text>
</comment>
<feature type="compositionally biased region" description="Basic residues" evidence="3">
    <location>
        <begin position="599"/>
        <end position="608"/>
    </location>
</feature>
<dbReference type="GeneID" id="114668005"/>
<protein>
    <recommendedName>
        <fullName evidence="2">Protein KRI1 homolog</fullName>
    </recommendedName>
</protein>
<keyword evidence="6" id="KW-1185">Reference proteome</keyword>
<dbReference type="Pfam" id="PF12936">
    <property type="entry name" value="Kri1_C"/>
    <property type="match status" value="1"/>
</dbReference>
<organism evidence="5 6">
    <name type="scientific">Erpetoichthys calabaricus</name>
    <name type="common">Rope fish</name>
    <name type="synonym">Calamoichthys calabaricus</name>
    <dbReference type="NCBI Taxonomy" id="27687"/>
    <lineage>
        <taxon>Eukaryota</taxon>
        <taxon>Metazoa</taxon>
        <taxon>Chordata</taxon>
        <taxon>Craniata</taxon>
        <taxon>Vertebrata</taxon>
        <taxon>Euteleostomi</taxon>
        <taxon>Actinopterygii</taxon>
        <taxon>Polypteriformes</taxon>
        <taxon>Polypteridae</taxon>
        <taxon>Erpetoichthys</taxon>
    </lineage>
</organism>
<proteinExistence type="inferred from homology"/>
<feature type="compositionally biased region" description="Basic and acidic residues" evidence="3">
    <location>
        <begin position="314"/>
        <end position="333"/>
    </location>
</feature>
<dbReference type="GO" id="GO:0005730">
    <property type="term" value="C:nucleolus"/>
    <property type="evidence" value="ECO:0007669"/>
    <property type="project" value="TreeGrafter"/>
</dbReference>
<dbReference type="Ensembl" id="ENSECRT00000034007.1">
    <property type="protein sequence ID" value="ENSECRP00000033280.1"/>
    <property type="gene ID" value="ENSECRG00000022529.1"/>
</dbReference>
<dbReference type="InterPro" id="IPR018034">
    <property type="entry name" value="Kri1"/>
</dbReference>